<proteinExistence type="predicted"/>
<evidence type="ECO:0000256" key="2">
    <source>
        <dbReference type="SAM" id="MobiDB-lite"/>
    </source>
</evidence>
<keyword evidence="3" id="KW-0732">Signal</keyword>
<dbReference type="RefSeq" id="WP_102950763.1">
    <property type="nucleotide sequence ID" value="NZ_CP024847.1"/>
</dbReference>
<feature type="coiled-coil region" evidence="1">
    <location>
        <begin position="33"/>
        <end position="81"/>
    </location>
</feature>
<dbReference type="InterPro" id="IPR050570">
    <property type="entry name" value="Cell_wall_metabolism_enzyme"/>
</dbReference>
<evidence type="ECO:0000259" key="4">
    <source>
        <dbReference type="Pfam" id="PF01551"/>
    </source>
</evidence>
<dbReference type="GO" id="GO:0004222">
    <property type="term" value="F:metalloendopeptidase activity"/>
    <property type="evidence" value="ECO:0007669"/>
    <property type="project" value="TreeGrafter"/>
</dbReference>
<evidence type="ECO:0000256" key="3">
    <source>
        <dbReference type="SAM" id="SignalP"/>
    </source>
</evidence>
<keyword evidence="6" id="KW-1185">Reference proteome</keyword>
<dbReference type="CDD" id="cd12797">
    <property type="entry name" value="M23_peptidase"/>
    <property type="match status" value="1"/>
</dbReference>
<dbReference type="Pfam" id="PF01551">
    <property type="entry name" value="Peptidase_M23"/>
    <property type="match status" value="1"/>
</dbReference>
<gene>
    <name evidence="5" type="ORF">CUN60_03885</name>
</gene>
<organism evidence="5 6">
    <name type="scientific">Aquella oligotrophica</name>
    <dbReference type="NCBI Taxonomy" id="2067065"/>
    <lineage>
        <taxon>Bacteria</taxon>
        <taxon>Pseudomonadati</taxon>
        <taxon>Pseudomonadota</taxon>
        <taxon>Betaproteobacteria</taxon>
        <taxon>Neisseriales</taxon>
        <taxon>Neisseriaceae</taxon>
        <taxon>Aquella</taxon>
    </lineage>
</organism>
<protein>
    <recommendedName>
        <fullName evidence="4">M23ase beta-sheet core domain-containing protein</fullName>
    </recommendedName>
</protein>
<feature type="domain" description="M23ase beta-sheet core" evidence="4">
    <location>
        <begin position="311"/>
        <end position="403"/>
    </location>
</feature>
<reference evidence="6" key="1">
    <citation type="submission" date="2017-11" db="EMBL/GenBank/DDBJ databases">
        <authorList>
            <person name="Chan K.G."/>
            <person name="Lee L.S."/>
        </authorList>
    </citation>
    <scope>NUCLEOTIDE SEQUENCE [LARGE SCALE GENOMIC DNA]</scope>
    <source>
        <strain evidence="6">DSM 100970</strain>
    </source>
</reference>
<dbReference type="PANTHER" id="PTHR21666">
    <property type="entry name" value="PEPTIDASE-RELATED"/>
    <property type="match status" value="1"/>
</dbReference>
<feature type="compositionally biased region" description="Polar residues" evidence="2">
    <location>
        <begin position="270"/>
        <end position="283"/>
    </location>
</feature>
<dbReference type="KEGG" id="nba:CUN60_03885"/>
<feature type="chain" id="PRO_5014460512" description="M23ase beta-sheet core domain-containing protein" evidence="3">
    <location>
        <begin position="22"/>
        <end position="408"/>
    </location>
</feature>
<dbReference type="SUPFAM" id="SSF51261">
    <property type="entry name" value="Duplicated hybrid motif"/>
    <property type="match status" value="1"/>
</dbReference>
<evidence type="ECO:0000313" key="6">
    <source>
        <dbReference type="Proteomes" id="UP000236655"/>
    </source>
</evidence>
<evidence type="ECO:0000256" key="1">
    <source>
        <dbReference type="SAM" id="Coils"/>
    </source>
</evidence>
<dbReference type="AlphaFoldDB" id="A0A2I7N4S1"/>
<feature type="region of interest" description="Disordered" evidence="2">
    <location>
        <begin position="249"/>
        <end position="283"/>
    </location>
</feature>
<dbReference type="Proteomes" id="UP000236655">
    <property type="component" value="Chromosome"/>
</dbReference>
<feature type="signal peptide" evidence="3">
    <location>
        <begin position="1"/>
        <end position="21"/>
    </location>
</feature>
<dbReference type="InterPro" id="IPR011055">
    <property type="entry name" value="Dup_hybrid_motif"/>
</dbReference>
<dbReference type="OrthoDB" id="9784703at2"/>
<sequence length="408" mass="45248">MKFSVFVRFLLVFVVVGHAFADNTQSSSVTSNLNTLNQQINSLNQDLDSKQKKKQALDSAIKTSQEAISSAESLLRKLKAERDADVAQLRQLQVSIPQIESQTARAEEYVKYSMTQIYQQIRELQFQESSILMGNASLDSERKKIYLVELLKLEQERYIKLNDKLLKLRSLNQSLLAEVKRLDDKLGDTKDMHQQLVVDKNAKLAQASSVAKQIAKEKAQLSHLKQRQVQLNKLLKQLAEAEKRQKQQAALAAKKANQQNTTTANTSSKVTQSKPDNSFEDNSPFMQRKLAKPVEGKILVGFGQKRDSVRNNGILLATKENTPIYSISGGSVLFSGELPGFGQIIVIDNGDNYTSVYSGILAKVAKGSRVSAGQTIATSGNSSNQPMGGVYFELRHLGTPVNPSKLFD</sequence>
<dbReference type="PANTHER" id="PTHR21666:SF270">
    <property type="entry name" value="MUREIN HYDROLASE ACTIVATOR ENVC"/>
    <property type="match status" value="1"/>
</dbReference>
<dbReference type="Gene3D" id="2.70.70.10">
    <property type="entry name" value="Glucose Permease (Domain IIA)"/>
    <property type="match status" value="1"/>
</dbReference>
<name>A0A2I7N4S1_9NEIS</name>
<dbReference type="InterPro" id="IPR016047">
    <property type="entry name" value="M23ase_b-sheet_dom"/>
</dbReference>
<evidence type="ECO:0000313" key="5">
    <source>
        <dbReference type="EMBL" id="AUR51464.1"/>
    </source>
</evidence>
<feature type="compositionally biased region" description="Low complexity" evidence="2">
    <location>
        <begin position="249"/>
        <end position="269"/>
    </location>
</feature>
<keyword evidence="1" id="KW-0175">Coiled coil</keyword>
<accession>A0A2I7N4S1</accession>
<dbReference type="EMBL" id="CP024847">
    <property type="protein sequence ID" value="AUR51464.1"/>
    <property type="molecule type" value="Genomic_DNA"/>
</dbReference>